<evidence type="ECO:0000313" key="2">
    <source>
        <dbReference type="Proteomes" id="UP000198122"/>
    </source>
</evidence>
<evidence type="ECO:0000313" key="1">
    <source>
        <dbReference type="EMBL" id="SNC71571.1"/>
    </source>
</evidence>
<dbReference type="OrthoDB" id="207675at2"/>
<dbReference type="Proteomes" id="UP000198122">
    <property type="component" value="Unassembled WGS sequence"/>
</dbReference>
<sequence>MTDRLDPALIDAVSELRGAVADARFPLETPDAQEVRDQRGQLLRQLDDYALPRLRDLDAPLLCVVGGSTGAGKSTLVNSLLGDVLTTSGVLRPTTRASVLIHHPADAGWFTTDRVLPELARLTGGPAGLGDASAVRLVESRALRPGLALLDAPDIDSVVEANRDLARQLLGAADLWIFVTTAARYADAVPWQMLLQAAERGTSVALVLDRVPAGAMDEVLTDFSAMLREQGLGDAPVFAVPESQLTEDGLLPPEEVGDVRGWLHNLADDADARQVVIRRTLAGTLASLDRRSHAVAQGVDSQVAVLDALREDARLGHADARERVEESMSDGTLLRGEVLARWQELVGTGEIFKQLDAGVGRLRDRVAGFFTGRRPTAATEDLGEALEEGVAQLLESQLEAAAAVTARAWRADPAGAALLERHPELSRPGAGVRERTQALVHDWQSDLLEMVRRQAGSKRTTARYLAIGVNGLGVLLMLLAFASTGGALLGSEVAIAGGSAVVAQRILEAIFGDQAVRSLAAAARVRLMERVEDLLAQERGRFDAVLDEVGVSAQVAQRLREAAARVEAHR</sequence>
<keyword evidence="2" id="KW-1185">Reference proteome</keyword>
<dbReference type="GO" id="GO:0005525">
    <property type="term" value="F:GTP binding"/>
    <property type="evidence" value="ECO:0007669"/>
    <property type="project" value="InterPro"/>
</dbReference>
<dbReference type="InterPro" id="IPR005662">
    <property type="entry name" value="GTPase_Era-like"/>
</dbReference>
<proteinExistence type="predicted"/>
<dbReference type="Gene3D" id="3.40.50.300">
    <property type="entry name" value="P-loop containing nucleotide triphosphate hydrolases"/>
    <property type="match status" value="1"/>
</dbReference>
<dbReference type="AlphaFoldDB" id="A0A212U0B5"/>
<dbReference type="SUPFAM" id="SSF52540">
    <property type="entry name" value="P-loop containing nucleoside triphosphate hydrolases"/>
    <property type="match status" value="1"/>
</dbReference>
<accession>A0A212U0B5</accession>
<reference evidence="1 2" key="1">
    <citation type="submission" date="2017-06" db="EMBL/GenBank/DDBJ databases">
        <authorList>
            <person name="Kim H.J."/>
            <person name="Triplett B.A."/>
        </authorList>
    </citation>
    <scope>NUCLEOTIDE SEQUENCE [LARGE SCALE GENOMIC DNA]</scope>
    <source>
        <strain evidence="1 2">DSM 22179</strain>
    </source>
</reference>
<protein>
    <submittedName>
        <fullName evidence="1">Dynamin family protein</fullName>
    </submittedName>
</protein>
<dbReference type="PANTHER" id="PTHR42698:SF1">
    <property type="entry name" value="GTPASE ERA, MITOCHONDRIAL"/>
    <property type="match status" value="1"/>
</dbReference>
<name>A0A212U0B5_9MICO</name>
<dbReference type="EMBL" id="FYEZ01000002">
    <property type="protein sequence ID" value="SNC71571.1"/>
    <property type="molecule type" value="Genomic_DNA"/>
</dbReference>
<dbReference type="GO" id="GO:0000028">
    <property type="term" value="P:ribosomal small subunit assembly"/>
    <property type="evidence" value="ECO:0007669"/>
    <property type="project" value="TreeGrafter"/>
</dbReference>
<dbReference type="GO" id="GO:0043024">
    <property type="term" value="F:ribosomal small subunit binding"/>
    <property type="evidence" value="ECO:0007669"/>
    <property type="project" value="TreeGrafter"/>
</dbReference>
<dbReference type="GO" id="GO:0005829">
    <property type="term" value="C:cytosol"/>
    <property type="evidence" value="ECO:0007669"/>
    <property type="project" value="TreeGrafter"/>
</dbReference>
<dbReference type="GO" id="GO:0019843">
    <property type="term" value="F:rRNA binding"/>
    <property type="evidence" value="ECO:0007669"/>
    <property type="project" value="TreeGrafter"/>
</dbReference>
<dbReference type="InterPro" id="IPR027417">
    <property type="entry name" value="P-loop_NTPase"/>
</dbReference>
<organism evidence="1 2">
    <name type="scientific">Kytococcus aerolatus</name>
    <dbReference type="NCBI Taxonomy" id="592308"/>
    <lineage>
        <taxon>Bacteria</taxon>
        <taxon>Bacillati</taxon>
        <taxon>Actinomycetota</taxon>
        <taxon>Actinomycetes</taxon>
        <taxon>Micrococcales</taxon>
        <taxon>Kytococcaceae</taxon>
        <taxon>Kytococcus</taxon>
    </lineage>
</organism>
<gene>
    <name evidence="1" type="ORF">SAMN05445756_1541</name>
</gene>
<dbReference type="PANTHER" id="PTHR42698">
    <property type="entry name" value="GTPASE ERA"/>
    <property type="match status" value="1"/>
</dbReference>
<dbReference type="RefSeq" id="WP_088818497.1">
    <property type="nucleotide sequence ID" value="NZ_FYEZ01000002.1"/>
</dbReference>